<reference evidence="2" key="1">
    <citation type="submission" date="2020-05" db="EMBL/GenBank/DDBJ databases">
        <title>Mycena genomes resolve the evolution of fungal bioluminescence.</title>
        <authorList>
            <person name="Tsai I.J."/>
        </authorList>
    </citation>
    <scope>NUCLEOTIDE SEQUENCE</scope>
    <source>
        <strain evidence="2">CCC161011</strain>
    </source>
</reference>
<dbReference type="Pfam" id="PF12937">
    <property type="entry name" value="F-box-like"/>
    <property type="match status" value="1"/>
</dbReference>
<accession>A0A8H7CPM9</accession>
<evidence type="ECO:0000313" key="2">
    <source>
        <dbReference type="EMBL" id="KAF7345505.1"/>
    </source>
</evidence>
<keyword evidence="3" id="KW-1185">Reference proteome</keyword>
<proteinExistence type="predicted"/>
<sequence length="548" mass="61349">MASIVLNPQDALNFTSPLLPNSQDTVDHLLDNLRVNVLPRETTHLRAVVSSAPTELALYKKHITTLADIIMSHDSGTSVFQYEELLRALARTRAECNRLSQYSAICSSALSPVRRLPAEILIQVFLLCVPVARDFNSKDYAAEINRLNHHDLLQLAHVCAHWRALALGTPAFWRVLDLDLMFWSHKMLPLVQTALERSANSPLVVRIGAPDNVAVDRSVLELIAQHSGRWQAALFYMDFTPYTSLSAIRGNLPSPGVPSHSPRLIDVTYTGPAMALKCLPWKQLTRFEYPDLHRDDLSAALSVLQYFPPAMTFELRRLVSPVSLDGEALLPPVVSDLTELTIEFSFHSSGSIADVLQRLTLPCLSSLDVAVWLYGESPPVSWDQTAFQRFCMRSACHKTLTTLYILHVAISAEDLLDCLGELKALKALVVADHPTIGDVPEKILLTDELFRRLAEEESPTVPRLIPKLAVFGGLSLLRFDEVVYLKFVHSRVLSRKGVEFESHIRWHSGSARELKPTVSEELRRFSAEKGFVGSIEAANDEEMHTFFY</sequence>
<dbReference type="Proteomes" id="UP000620124">
    <property type="component" value="Unassembled WGS sequence"/>
</dbReference>
<dbReference type="InterPro" id="IPR001810">
    <property type="entry name" value="F-box_dom"/>
</dbReference>
<dbReference type="AlphaFoldDB" id="A0A8H7CPM9"/>
<evidence type="ECO:0000313" key="3">
    <source>
        <dbReference type="Proteomes" id="UP000620124"/>
    </source>
</evidence>
<organism evidence="2 3">
    <name type="scientific">Mycena venus</name>
    <dbReference type="NCBI Taxonomy" id="2733690"/>
    <lineage>
        <taxon>Eukaryota</taxon>
        <taxon>Fungi</taxon>
        <taxon>Dikarya</taxon>
        <taxon>Basidiomycota</taxon>
        <taxon>Agaricomycotina</taxon>
        <taxon>Agaricomycetes</taxon>
        <taxon>Agaricomycetidae</taxon>
        <taxon>Agaricales</taxon>
        <taxon>Marasmiineae</taxon>
        <taxon>Mycenaceae</taxon>
        <taxon>Mycena</taxon>
    </lineage>
</organism>
<name>A0A8H7CPM9_9AGAR</name>
<dbReference type="SUPFAM" id="SSF81383">
    <property type="entry name" value="F-box domain"/>
    <property type="match status" value="1"/>
</dbReference>
<comment type="caution">
    <text evidence="2">The sequence shown here is derived from an EMBL/GenBank/DDBJ whole genome shotgun (WGS) entry which is preliminary data.</text>
</comment>
<dbReference type="Gene3D" id="1.20.1280.50">
    <property type="match status" value="1"/>
</dbReference>
<protein>
    <submittedName>
        <fullName evidence="2">F-box domain-containing protein</fullName>
    </submittedName>
</protein>
<dbReference type="EMBL" id="JACAZI010000013">
    <property type="protein sequence ID" value="KAF7345505.1"/>
    <property type="molecule type" value="Genomic_DNA"/>
</dbReference>
<gene>
    <name evidence="2" type="ORF">MVEN_01569000</name>
</gene>
<dbReference type="InterPro" id="IPR036047">
    <property type="entry name" value="F-box-like_dom_sf"/>
</dbReference>
<evidence type="ECO:0000259" key="1">
    <source>
        <dbReference type="Pfam" id="PF12937"/>
    </source>
</evidence>
<feature type="domain" description="F-box" evidence="1">
    <location>
        <begin position="114"/>
        <end position="178"/>
    </location>
</feature>
<dbReference type="OrthoDB" id="3365698at2759"/>